<organism evidence="2 3">
    <name type="scientific">Angiostrongylus cantonensis</name>
    <name type="common">Rat lungworm</name>
    <dbReference type="NCBI Taxonomy" id="6313"/>
    <lineage>
        <taxon>Eukaryota</taxon>
        <taxon>Metazoa</taxon>
        <taxon>Ecdysozoa</taxon>
        <taxon>Nematoda</taxon>
        <taxon>Chromadorea</taxon>
        <taxon>Rhabditida</taxon>
        <taxon>Rhabditina</taxon>
        <taxon>Rhabditomorpha</taxon>
        <taxon>Strongyloidea</taxon>
        <taxon>Metastrongylidae</taxon>
        <taxon>Angiostrongylus</taxon>
    </lineage>
</organism>
<reference evidence="3" key="2">
    <citation type="submission" date="2017-02" db="UniProtKB">
        <authorList>
            <consortium name="WormBaseParasite"/>
        </authorList>
    </citation>
    <scope>IDENTIFICATION</scope>
</reference>
<evidence type="ECO:0000256" key="1">
    <source>
        <dbReference type="SAM" id="Phobius"/>
    </source>
</evidence>
<keyword evidence="1" id="KW-0472">Membrane</keyword>
<evidence type="ECO:0000313" key="2">
    <source>
        <dbReference type="Proteomes" id="UP000035642"/>
    </source>
</evidence>
<dbReference type="Proteomes" id="UP000035642">
    <property type="component" value="Unassembled WGS sequence"/>
</dbReference>
<sequence length="152" mass="16964">MLFLVNSKPLLSLWQVKSHFLLFFSSIRIMLTLTILSLLSILPSVLIALKCHQIATANLSSPPETQPTECIAGSLACLKLIDYTSKTFSKQCHQFNCTVSFLTENLSIYRNLCYISKNGCRTRPKTKPYSAIRAMSAISRREGDPASTISML</sequence>
<keyword evidence="2" id="KW-1185">Reference proteome</keyword>
<dbReference type="WBParaSite" id="ACAC_0000042901-mRNA-1">
    <property type="protein sequence ID" value="ACAC_0000042901-mRNA-1"/>
    <property type="gene ID" value="ACAC_0000042901"/>
</dbReference>
<dbReference type="AlphaFoldDB" id="A0A0K0CTK8"/>
<accession>A0A0K0CTK8</accession>
<proteinExistence type="predicted"/>
<keyword evidence="1" id="KW-1133">Transmembrane helix</keyword>
<protein>
    <submittedName>
        <fullName evidence="3">Secreted protein</fullName>
    </submittedName>
</protein>
<feature type="transmembrane region" description="Helical" evidence="1">
    <location>
        <begin position="20"/>
        <end position="49"/>
    </location>
</feature>
<name>A0A0K0CTK8_ANGCA</name>
<keyword evidence="1" id="KW-0812">Transmembrane</keyword>
<evidence type="ECO:0000313" key="3">
    <source>
        <dbReference type="WBParaSite" id="ACAC_0000042901-mRNA-1"/>
    </source>
</evidence>
<reference evidence="2" key="1">
    <citation type="submission" date="2012-09" db="EMBL/GenBank/DDBJ databases">
        <authorList>
            <person name="Martin A.A."/>
        </authorList>
    </citation>
    <scope>NUCLEOTIDE SEQUENCE</scope>
</reference>